<protein>
    <submittedName>
        <fullName evidence="1">DUF674 family protein</fullName>
    </submittedName>
</protein>
<evidence type="ECO:0000313" key="1">
    <source>
        <dbReference type="EMBL" id="KAJ4723920.1"/>
    </source>
</evidence>
<comment type="caution">
    <text evidence="1">The sequence shown here is derived from an EMBL/GenBank/DDBJ whole genome shotgun (WGS) entry which is preliminary data.</text>
</comment>
<keyword evidence="2" id="KW-1185">Reference proteome</keyword>
<dbReference type="Proteomes" id="UP001164539">
    <property type="component" value="Chromosome 3"/>
</dbReference>
<evidence type="ECO:0000313" key="2">
    <source>
        <dbReference type="Proteomes" id="UP001164539"/>
    </source>
</evidence>
<sequence length="204" mass="22500">MEADSKVSLKLLVNTTNQTVLFAEAGKDFVDFLFYILSLPVGAVVKVLEKDNMGSLRELYHGFEALSETYIQPNKTKSSVLNPEPPIRPKISLLPFSNDESKSRQFFSFGSASGPPGFASWATDVSEGGFVKGTVNYMVMDNLHVEPITSVICWITLFNKFKVKGLSSLEERVVDFGVDEGLKLLKASMDCKNVLTSIFLGNNN</sequence>
<organism evidence="1 2">
    <name type="scientific">Melia azedarach</name>
    <name type="common">Chinaberry tree</name>
    <dbReference type="NCBI Taxonomy" id="155640"/>
    <lineage>
        <taxon>Eukaryota</taxon>
        <taxon>Viridiplantae</taxon>
        <taxon>Streptophyta</taxon>
        <taxon>Embryophyta</taxon>
        <taxon>Tracheophyta</taxon>
        <taxon>Spermatophyta</taxon>
        <taxon>Magnoliopsida</taxon>
        <taxon>eudicotyledons</taxon>
        <taxon>Gunneridae</taxon>
        <taxon>Pentapetalae</taxon>
        <taxon>rosids</taxon>
        <taxon>malvids</taxon>
        <taxon>Sapindales</taxon>
        <taxon>Meliaceae</taxon>
        <taxon>Melia</taxon>
    </lineage>
</organism>
<name>A0ACC1YJQ6_MELAZ</name>
<proteinExistence type="predicted"/>
<reference evidence="1 2" key="1">
    <citation type="journal article" date="2023" name="Science">
        <title>Complex scaffold remodeling in plant triterpene biosynthesis.</title>
        <authorList>
            <person name="De La Pena R."/>
            <person name="Hodgson H."/>
            <person name="Liu J.C."/>
            <person name="Stephenson M.J."/>
            <person name="Martin A.C."/>
            <person name="Owen C."/>
            <person name="Harkess A."/>
            <person name="Leebens-Mack J."/>
            <person name="Jimenez L.E."/>
            <person name="Osbourn A."/>
            <person name="Sattely E.S."/>
        </authorList>
    </citation>
    <scope>NUCLEOTIDE SEQUENCE [LARGE SCALE GENOMIC DNA]</scope>
    <source>
        <strain evidence="2">cv. JPN11</strain>
        <tissue evidence="1">Leaf</tissue>
    </source>
</reference>
<dbReference type="EMBL" id="CM051396">
    <property type="protein sequence ID" value="KAJ4723920.1"/>
    <property type="molecule type" value="Genomic_DNA"/>
</dbReference>
<accession>A0ACC1YJQ6</accession>
<gene>
    <name evidence="1" type="ORF">OWV82_007239</name>
</gene>